<comment type="caution">
    <text evidence="2">The sequence shown here is derived from an EMBL/GenBank/DDBJ whole genome shotgun (WGS) entry which is preliminary data.</text>
</comment>
<protein>
    <submittedName>
        <fullName evidence="2">Uncharacterized protein</fullName>
    </submittedName>
</protein>
<feature type="compositionally biased region" description="Low complexity" evidence="1">
    <location>
        <begin position="166"/>
        <end position="206"/>
    </location>
</feature>
<dbReference type="Proteomes" id="UP000308549">
    <property type="component" value="Unassembled WGS sequence"/>
</dbReference>
<evidence type="ECO:0000313" key="3">
    <source>
        <dbReference type="Proteomes" id="UP000308549"/>
    </source>
</evidence>
<dbReference type="AlphaFoldDB" id="A0A4U0TMT1"/>
<evidence type="ECO:0000256" key="1">
    <source>
        <dbReference type="SAM" id="MobiDB-lite"/>
    </source>
</evidence>
<dbReference type="EMBL" id="NAJL01000059">
    <property type="protein sequence ID" value="TKA23197.1"/>
    <property type="molecule type" value="Genomic_DNA"/>
</dbReference>
<proteinExistence type="predicted"/>
<organism evidence="2 3">
    <name type="scientific">Salinomyces thailandicus</name>
    <dbReference type="NCBI Taxonomy" id="706561"/>
    <lineage>
        <taxon>Eukaryota</taxon>
        <taxon>Fungi</taxon>
        <taxon>Dikarya</taxon>
        <taxon>Ascomycota</taxon>
        <taxon>Pezizomycotina</taxon>
        <taxon>Dothideomycetes</taxon>
        <taxon>Dothideomycetidae</taxon>
        <taxon>Mycosphaerellales</taxon>
        <taxon>Teratosphaeriaceae</taxon>
        <taxon>Salinomyces</taxon>
    </lineage>
</organism>
<reference evidence="2 3" key="1">
    <citation type="submission" date="2017-03" db="EMBL/GenBank/DDBJ databases">
        <title>Genomes of endolithic fungi from Antarctica.</title>
        <authorList>
            <person name="Coleine C."/>
            <person name="Masonjones S."/>
            <person name="Stajich J.E."/>
        </authorList>
    </citation>
    <scope>NUCLEOTIDE SEQUENCE [LARGE SCALE GENOMIC DNA]</scope>
    <source>
        <strain evidence="2 3">CCFEE 6315</strain>
    </source>
</reference>
<gene>
    <name evidence="2" type="ORF">B0A50_07590</name>
</gene>
<feature type="region of interest" description="Disordered" evidence="1">
    <location>
        <begin position="1"/>
        <end position="254"/>
    </location>
</feature>
<name>A0A4U0TMT1_9PEZI</name>
<feature type="compositionally biased region" description="Basic residues" evidence="1">
    <location>
        <begin position="15"/>
        <end position="24"/>
    </location>
</feature>
<sequence>MFRYLHTKVGGLGRRGSRNGRRKDSRGGSGSRSGSENGGGGGGGGVIDEKVKGRRSSIELKKEDEAAVESERVEGGISRTTVELPSDGSAAECRSVDQSDQSPSRIRFSLDRPEREVEKENSATHQSSEMLPDSACSQEKKEEETPVLSIDSRAADIMNGGPVSGPPIIGSPSNVEPSATASSSYRASAPPMSPRSMSRGMSLRSSLFTRNMDRKVRSSDNLITMQATRPMMARQTSCGVGTGKLENSPTPSQP</sequence>
<feature type="compositionally biased region" description="Gly residues" evidence="1">
    <location>
        <begin position="27"/>
        <end position="46"/>
    </location>
</feature>
<accession>A0A4U0TMT1</accession>
<feature type="compositionally biased region" description="Basic and acidic residues" evidence="1">
    <location>
        <begin position="47"/>
        <end position="74"/>
    </location>
</feature>
<evidence type="ECO:0000313" key="2">
    <source>
        <dbReference type="EMBL" id="TKA23197.1"/>
    </source>
</evidence>
<feature type="compositionally biased region" description="Polar residues" evidence="1">
    <location>
        <begin position="234"/>
        <end position="254"/>
    </location>
</feature>
<keyword evidence="3" id="KW-1185">Reference proteome</keyword>
<feature type="compositionally biased region" description="Basic and acidic residues" evidence="1">
    <location>
        <begin position="108"/>
        <end position="122"/>
    </location>
</feature>